<accession>A0A371CGM9</accession>
<reference evidence="1 2" key="1">
    <citation type="journal article" date="2018" name="Biotechnol. Biofuels">
        <title>Integrative visual omics of the white-rot fungus Polyporus brumalis exposes the biotechnological potential of its oxidative enzymes for delignifying raw plant biomass.</title>
        <authorList>
            <person name="Miyauchi S."/>
            <person name="Rancon A."/>
            <person name="Drula E."/>
            <person name="Hage H."/>
            <person name="Chaduli D."/>
            <person name="Favel A."/>
            <person name="Grisel S."/>
            <person name="Henrissat B."/>
            <person name="Herpoel-Gimbert I."/>
            <person name="Ruiz-Duenas F.J."/>
            <person name="Chevret D."/>
            <person name="Hainaut M."/>
            <person name="Lin J."/>
            <person name="Wang M."/>
            <person name="Pangilinan J."/>
            <person name="Lipzen A."/>
            <person name="Lesage-Meessen L."/>
            <person name="Navarro D."/>
            <person name="Riley R."/>
            <person name="Grigoriev I.V."/>
            <person name="Zhou S."/>
            <person name="Raouche S."/>
            <person name="Rosso M.N."/>
        </authorList>
    </citation>
    <scope>NUCLEOTIDE SEQUENCE [LARGE SCALE GENOMIC DNA]</scope>
    <source>
        <strain evidence="1 2">BRFM 1820</strain>
    </source>
</reference>
<dbReference type="AlphaFoldDB" id="A0A371CGM9"/>
<keyword evidence="2" id="KW-1185">Reference proteome</keyword>
<dbReference type="EMBL" id="KZ857883">
    <property type="protein sequence ID" value="RDX39432.1"/>
    <property type="molecule type" value="Genomic_DNA"/>
</dbReference>
<proteinExistence type="predicted"/>
<organism evidence="1 2">
    <name type="scientific">Lentinus brumalis</name>
    <dbReference type="NCBI Taxonomy" id="2498619"/>
    <lineage>
        <taxon>Eukaryota</taxon>
        <taxon>Fungi</taxon>
        <taxon>Dikarya</taxon>
        <taxon>Basidiomycota</taxon>
        <taxon>Agaricomycotina</taxon>
        <taxon>Agaricomycetes</taxon>
        <taxon>Polyporales</taxon>
        <taxon>Polyporaceae</taxon>
        <taxon>Lentinus</taxon>
    </lineage>
</organism>
<dbReference type="Proteomes" id="UP000256964">
    <property type="component" value="Unassembled WGS sequence"/>
</dbReference>
<evidence type="ECO:0000313" key="1">
    <source>
        <dbReference type="EMBL" id="RDX39432.1"/>
    </source>
</evidence>
<sequence length="355" mass="41022">MPPPTLADYGRHFETTVPSITRVPEKVRTAEEVPSTLLDSKSQKTWVLCKQGRHPQTDHAIVFYALVEQPLVLRRLREPFLKVRPFYVRDDLDVSNLAGSSCRTETKAAIQGLHQCVLATDSEHIHVTQVIGLEHVPLLEASKISFPLVLAHTRWYRADVEIEVISLNKKTKMLRAAKAVAPFCAMQCTKMRAYSAADDVVRWCEDCRQWFHESCLQQRNTVEFYREEHAKEPYTDFPAWVLWDTEEPVPPQVYRHFLGLITTPIRRCYPEVSPHHILTAELFLSKLRDAAKRPGFAIPPSERAYRAFVDSLLVPTLLRPDIRNPHIDRFIEYLTQVNLGEKMLYQCPRHPDHVI</sequence>
<gene>
    <name evidence="1" type="ORF">OH76DRAFT_1491166</name>
</gene>
<evidence type="ECO:0000313" key="2">
    <source>
        <dbReference type="Proteomes" id="UP000256964"/>
    </source>
</evidence>
<protein>
    <submittedName>
        <fullName evidence="1">Uncharacterized protein</fullName>
    </submittedName>
</protein>
<dbReference type="OrthoDB" id="10289966at2759"/>
<name>A0A371CGM9_9APHY</name>